<name>A0AAV1GTB8_XYRNO</name>
<sequence length="52" mass="5722">MAKDQRVRTSAGVTAIWTTNQANEINTAFDWSKGFSAALYNNIWLAVDSSAE</sequence>
<evidence type="ECO:0000313" key="2">
    <source>
        <dbReference type="Proteomes" id="UP001178508"/>
    </source>
</evidence>
<dbReference type="Proteomes" id="UP001178508">
    <property type="component" value="Chromosome 17"/>
</dbReference>
<protein>
    <submittedName>
        <fullName evidence="1">Uncharacterized protein</fullName>
    </submittedName>
</protein>
<accession>A0AAV1GTB8</accession>
<reference evidence="1" key="1">
    <citation type="submission" date="2023-08" db="EMBL/GenBank/DDBJ databases">
        <authorList>
            <person name="Alioto T."/>
            <person name="Alioto T."/>
            <person name="Gomez Garrido J."/>
        </authorList>
    </citation>
    <scope>NUCLEOTIDE SEQUENCE</scope>
</reference>
<gene>
    <name evidence="1" type="ORF">XNOV1_A026989</name>
</gene>
<dbReference type="AlphaFoldDB" id="A0AAV1GTB8"/>
<evidence type="ECO:0000313" key="1">
    <source>
        <dbReference type="EMBL" id="CAJ1077030.1"/>
    </source>
</evidence>
<keyword evidence="2" id="KW-1185">Reference proteome</keyword>
<organism evidence="1 2">
    <name type="scientific">Xyrichtys novacula</name>
    <name type="common">Pearly razorfish</name>
    <name type="synonym">Hemipteronotus novacula</name>
    <dbReference type="NCBI Taxonomy" id="13765"/>
    <lineage>
        <taxon>Eukaryota</taxon>
        <taxon>Metazoa</taxon>
        <taxon>Chordata</taxon>
        <taxon>Craniata</taxon>
        <taxon>Vertebrata</taxon>
        <taxon>Euteleostomi</taxon>
        <taxon>Actinopterygii</taxon>
        <taxon>Neopterygii</taxon>
        <taxon>Teleostei</taxon>
        <taxon>Neoteleostei</taxon>
        <taxon>Acanthomorphata</taxon>
        <taxon>Eupercaria</taxon>
        <taxon>Labriformes</taxon>
        <taxon>Labridae</taxon>
        <taxon>Xyrichtys</taxon>
    </lineage>
</organism>
<dbReference type="EMBL" id="OY660880">
    <property type="protein sequence ID" value="CAJ1077030.1"/>
    <property type="molecule type" value="Genomic_DNA"/>
</dbReference>
<proteinExistence type="predicted"/>